<evidence type="ECO:0000256" key="1">
    <source>
        <dbReference type="SAM" id="Phobius"/>
    </source>
</evidence>
<keyword evidence="1" id="KW-0812">Transmembrane</keyword>
<keyword evidence="4" id="KW-1185">Reference proteome</keyword>
<reference evidence="4" key="1">
    <citation type="journal article" date="2023" name="Commun. Biol.">
        <title>Genome analysis of Parmales, the sister group of diatoms, reveals the evolutionary specialization of diatoms from phago-mixotrophs to photoautotrophs.</title>
        <authorList>
            <person name="Ban H."/>
            <person name="Sato S."/>
            <person name="Yoshikawa S."/>
            <person name="Yamada K."/>
            <person name="Nakamura Y."/>
            <person name="Ichinomiya M."/>
            <person name="Sato N."/>
            <person name="Blanc-Mathieu R."/>
            <person name="Endo H."/>
            <person name="Kuwata A."/>
            <person name="Ogata H."/>
        </authorList>
    </citation>
    <scope>NUCLEOTIDE SEQUENCE [LARGE SCALE GENOMIC DNA]</scope>
    <source>
        <strain evidence="4">NIES 3701</strain>
    </source>
</reference>
<comment type="caution">
    <text evidence="3">The sequence shown here is derived from an EMBL/GenBank/DDBJ whole genome shotgun (WGS) entry which is preliminary data.</text>
</comment>
<feature type="chain" id="PRO_5040936216" evidence="2">
    <location>
        <begin position="18"/>
        <end position="74"/>
    </location>
</feature>
<keyword evidence="1" id="KW-0472">Membrane</keyword>
<proteinExistence type="predicted"/>
<dbReference type="OrthoDB" id="10370296at2759"/>
<evidence type="ECO:0000256" key="2">
    <source>
        <dbReference type="SAM" id="SignalP"/>
    </source>
</evidence>
<evidence type="ECO:0000313" key="3">
    <source>
        <dbReference type="EMBL" id="GMH79213.1"/>
    </source>
</evidence>
<dbReference type="EMBL" id="BRXY01000231">
    <property type="protein sequence ID" value="GMH79213.1"/>
    <property type="molecule type" value="Genomic_DNA"/>
</dbReference>
<name>A0A9W7EJI1_9STRA</name>
<keyword evidence="2" id="KW-0732">Signal</keyword>
<accession>A0A9W7EJI1</accession>
<sequence length="74" mass="7824">MLNVIALFLCLLSSALASNLRQLDAPVDGTPDEKDSSYTTIFVACIICAVVCAGLGKVWVDCFAKKKATGSWGI</sequence>
<dbReference type="AlphaFoldDB" id="A0A9W7EJI1"/>
<organism evidence="3 4">
    <name type="scientific">Triparma strigata</name>
    <dbReference type="NCBI Taxonomy" id="1606541"/>
    <lineage>
        <taxon>Eukaryota</taxon>
        <taxon>Sar</taxon>
        <taxon>Stramenopiles</taxon>
        <taxon>Ochrophyta</taxon>
        <taxon>Bolidophyceae</taxon>
        <taxon>Parmales</taxon>
        <taxon>Triparmaceae</taxon>
        <taxon>Triparma</taxon>
    </lineage>
</organism>
<feature type="signal peptide" evidence="2">
    <location>
        <begin position="1"/>
        <end position="17"/>
    </location>
</feature>
<keyword evidence="1" id="KW-1133">Transmembrane helix</keyword>
<evidence type="ECO:0000313" key="4">
    <source>
        <dbReference type="Proteomes" id="UP001165085"/>
    </source>
</evidence>
<protein>
    <submittedName>
        <fullName evidence="3">Uncharacterized protein</fullName>
    </submittedName>
</protein>
<gene>
    <name evidence="3" type="ORF">TrST_g6988</name>
</gene>
<dbReference type="Proteomes" id="UP001165085">
    <property type="component" value="Unassembled WGS sequence"/>
</dbReference>
<feature type="transmembrane region" description="Helical" evidence="1">
    <location>
        <begin position="41"/>
        <end position="60"/>
    </location>
</feature>